<proteinExistence type="predicted"/>
<evidence type="ECO:0000256" key="1">
    <source>
        <dbReference type="ARBA" id="ARBA00022679"/>
    </source>
</evidence>
<protein>
    <recommendedName>
        <fullName evidence="3">N-acetyltransferase domain-containing protein</fullName>
    </recommendedName>
</protein>
<dbReference type="CDD" id="cd04301">
    <property type="entry name" value="NAT_SF"/>
    <property type="match status" value="1"/>
</dbReference>
<comment type="caution">
    <text evidence="4">The sequence shown here is derived from an EMBL/GenBank/DDBJ whole genome shotgun (WGS) entry which is preliminary data.</text>
</comment>
<organism evidence="4 5">
    <name type="scientific">Rhizopus oryzae</name>
    <name type="common">Mucormycosis agent</name>
    <name type="synonym">Rhizopus arrhizus var. delemar</name>
    <dbReference type="NCBI Taxonomy" id="64495"/>
    <lineage>
        <taxon>Eukaryota</taxon>
        <taxon>Fungi</taxon>
        <taxon>Fungi incertae sedis</taxon>
        <taxon>Mucoromycota</taxon>
        <taxon>Mucoromycotina</taxon>
        <taxon>Mucoromycetes</taxon>
        <taxon>Mucorales</taxon>
        <taxon>Mucorineae</taxon>
        <taxon>Rhizopodaceae</taxon>
        <taxon>Rhizopus</taxon>
    </lineage>
</organism>
<name>A0A9P6YJ24_RHIOR</name>
<keyword evidence="1" id="KW-0808">Transferase</keyword>
<dbReference type="SUPFAM" id="SSF55729">
    <property type="entry name" value="Acyl-CoA N-acyltransferases (Nat)"/>
    <property type="match status" value="1"/>
</dbReference>
<dbReference type="AlphaFoldDB" id="A0A9P6YJ24"/>
<feature type="domain" description="N-acetyltransferase" evidence="3">
    <location>
        <begin position="6"/>
        <end position="166"/>
    </location>
</feature>
<dbReference type="Pfam" id="PF00583">
    <property type="entry name" value="Acetyltransf_1"/>
    <property type="match status" value="1"/>
</dbReference>
<dbReference type="InterPro" id="IPR050832">
    <property type="entry name" value="Bact_Acetyltransf"/>
</dbReference>
<evidence type="ECO:0000259" key="3">
    <source>
        <dbReference type="PROSITE" id="PS51186"/>
    </source>
</evidence>
<dbReference type="Gene3D" id="3.40.630.30">
    <property type="match status" value="1"/>
</dbReference>
<dbReference type="PROSITE" id="PS51186">
    <property type="entry name" value="GNAT"/>
    <property type="match status" value="1"/>
</dbReference>
<accession>A0A9P6YJ24</accession>
<sequence>MVQFDIIVRKATLDDIKYAKEASTVVNQAYRSKGGWTTEEDYVKGERCTEEQMQSFIRESGNPHTLLFAIEHPHKIVGTVQIQTSPEHPLMAEVGLFSVSPYEQSRGIGGQLVRAALTEMKEMGMTHAIMHVLENRPEILKWYKKLGFEETGERVPYIWPEKLKIDGLHFLVLKKALA</sequence>
<dbReference type="PANTHER" id="PTHR43877">
    <property type="entry name" value="AMINOALKYLPHOSPHONATE N-ACETYLTRANSFERASE-RELATED-RELATED"/>
    <property type="match status" value="1"/>
</dbReference>
<evidence type="ECO:0000313" key="4">
    <source>
        <dbReference type="EMBL" id="KAG1549833.1"/>
    </source>
</evidence>
<dbReference type="InterPro" id="IPR016181">
    <property type="entry name" value="Acyl_CoA_acyltransferase"/>
</dbReference>
<reference evidence="4" key="1">
    <citation type="journal article" date="2020" name="Microb. Genom.">
        <title>Genetic diversity of clinical and environmental Mucorales isolates obtained from an investigation of mucormycosis cases among solid organ transplant recipients.</title>
        <authorList>
            <person name="Nguyen M.H."/>
            <person name="Kaul D."/>
            <person name="Muto C."/>
            <person name="Cheng S.J."/>
            <person name="Richter R.A."/>
            <person name="Bruno V.M."/>
            <person name="Liu G."/>
            <person name="Beyhan S."/>
            <person name="Sundermann A.J."/>
            <person name="Mounaud S."/>
            <person name="Pasculle A.W."/>
            <person name="Nierman W.C."/>
            <person name="Driscoll E."/>
            <person name="Cumbie R."/>
            <person name="Clancy C.J."/>
            <person name="Dupont C.L."/>
        </authorList>
    </citation>
    <scope>NUCLEOTIDE SEQUENCE</scope>
    <source>
        <strain evidence="4">GL16</strain>
    </source>
</reference>
<evidence type="ECO:0000313" key="5">
    <source>
        <dbReference type="Proteomes" id="UP000717996"/>
    </source>
</evidence>
<evidence type="ECO:0000256" key="2">
    <source>
        <dbReference type="ARBA" id="ARBA00023315"/>
    </source>
</evidence>
<keyword evidence="2" id="KW-0012">Acyltransferase</keyword>
<dbReference type="InterPro" id="IPR000182">
    <property type="entry name" value="GNAT_dom"/>
</dbReference>
<dbReference type="EMBL" id="JAANIT010000253">
    <property type="protein sequence ID" value="KAG1549833.1"/>
    <property type="molecule type" value="Genomic_DNA"/>
</dbReference>
<dbReference type="Proteomes" id="UP000717996">
    <property type="component" value="Unassembled WGS sequence"/>
</dbReference>
<dbReference type="GO" id="GO:0016747">
    <property type="term" value="F:acyltransferase activity, transferring groups other than amino-acyl groups"/>
    <property type="evidence" value="ECO:0007669"/>
    <property type="project" value="InterPro"/>
</dbReference>
<gene>
    <name evidence="4" type="ORF">G6F51_002808</name>
</gene>